<evidence type="ECO:0000313" key="1">
    <source>
        <dbReference type="EMBL" id="KAK3083541.1"/>
    </source>
</evidence>
<dbReference type="Gene3D" id="2.120.10.30">
    <property type="entry name" value="TolB, C-terminal domain"/>
    <property type="match status" value="1"/>
</dbReference>
<gene>
    <name evidence="1" type="ORF">FSP39_025095</name>
</gene>
<proteinExistence type="predicted"/>
<sequence length="343" mass="38019">MNLAVLSSNPVISRRERTKSIADSLPKVPVPVSIAGTAVARASLTSSGKISLIRRRSSEVSHQSTEQPCGSLGSIDASCGIDVNFSLSHVTKLKSDEKDFNRKSIAWLMDGRLVILNHGSNEMKVFDTKYHPVLSRRLTENCRAVTSASGCDVAVTCDRRVYFYNLTNKKVYETSKCFILNGNSHGISTSGSGFAVAVDVGTSKKHIAILDEKGKTIHTIRKYAAPHESVPLLFHIYIAVNFAKRVVYVSDVKNDKLVCISFTEKRLWERELSGKPRGICLIDDYIIVGTANQQLVLLNLEGAIVRILALLEYEPECIAFNPLTKRLAVSQYFRGWVHVYQIT</sequence>
<dbReference type="Proteomes" id="UP001186944">
    <property type="component" value="Unassembled WGS sequence"/>
</dbReference>
<evidence type="ECO:0000313" key="2">
    <source>
        <dbReference type="Proteomes" id="UP001186944"/>
    </source>
</evidence>
<dbReference type="EMBL" id="VSWD01000014">
    <property type="protein sequence ID" value="KAK3083541.1"/>
    <property type="molecule type" value="Genomic_DNA"/>
</dbReference>
<comment type="caution">
    <text evidence="1">The sequence shown here is derived from an EMBL/GenBank/DDBJ whole genome shotgun (WGS) entry which is preliminary data.</text>
</comment>
<accession>A0AA88XIP6</accession>
<dbReference type="SUPFAM" id="SSF75011">
    <property type="entry name" value="3-carboxy-cis,cis-mucoante lactonizing enzyme"/>
    <property type="match status" value="1"/>
</dbReference>
<dbReference type="InterPro" id="IPR011042">
    <property type="entry name" value="6-blade_b-propeller_TolB-like"/>
</dbReference>
<organism evidence="1 2">
    <name type="scientific">Pinctada imbricata</name>
    <name type="common">Atlantic pearl-oyster</name>
    <name type="synonym">Pinctada martensii</name>
    <dbReference type="NCBI Taxonomy" id="66713"/>
    <lineage>
        <taxon>Eukaryota</taxon>
        <taxon>Metazoa</taxon>
        <taxon>Spiralia</taxon>
        <taxon>Lophotrochozoa</taxon>
        <taxon>Mollusca</taxon>
        <taxon>Bivalvia</taxon>
        <taxon>Autobranchia</taxon>
        <taxon>Pteriomorphia</taxon>
        <taxon>Pterioida</taxon>
        <taxon>Pterioidea</taxon>
        <taxon>Pteriidae</taxon>
        <taxon>Pinctada</taxon>
    </lineage>
</organism>
<protein>
    <submittedName>
        <fullName evidence="1">Uncharacterized protein</fullName>
    </submittedName>
</protein>
<keyword evidence="2" id="KW-1185">Reference proteome</keyword>
<dbReference type="AlphaFoldDB" id="A0AA88XIP6"/>
<reference evidence="1" key="1">
    <citation type="submission" date="2019-08" db="EMBL/GenBank/DDBJ databases">
        <title>The improved chromosome-level genome for the pearl oyster Pinctada fucata martensii using PacBio sequencing and Hi-C.</title>
        <authorList>
            <person name="Zheng Z."/>
        </authorList>
    </citation>
    <scope>NUCLEOTIDE SEQUENCE</scope>
    <source>
        <strain evidence="1">ZZ-2019</strain>
        <tissue evidence="1">Adductor muscle</tissue>
    </source>
</reference>
<name>A0AA88XIP6_PINIB</name>